<name>A0AAV2ZTW6_PYXAD</name>
<keyword evidence="2" id="KW-1185">Reference proteome</keyword>
<sequence length="86" mass="9582">MAFYTALLTEDYQKPALSRVYILYQIPLDTGKIHNVSDLKYALVVKSSMKTFQAIGEPSIGTGYSSFKNNVVLTCTDNRTETILAI</sequence>
<accession>A0AAV2ZTW6</accession>
<dbReference type="AlphaFoldDB" id="A0AAV2ZTW6"/>
<evidence type="ECO:0000313" key="1">
    <source>
        <dbReference type="EMBL" id="DBA17373.1"/>
    </source>
</evidence>
<evidence type="ECO:0000313" key="2">
    <source>
        <dbReference type="Proteomes" id="UP001181693"/>
    </source>
</evidence>
<gene>
    <name evidence="1" type="ORF">GDO54_002835</name>
</gene>
<dbReference type="Proteomes" id="UP001181693">
    <property type="component" value="Unassembled WGS sequence"/>
</dbReference>
<comment type="caution">
    <text evidence="1">The sequence shown here is derived from an EMBL/GenBank/DDBJ whole genome shotgun (WGS) entry which is preliminary data.</text>
</comment>
<protein>
    <submittedName>
        <fullName evidence="1">Uncharacterized protein</fullName>
    </submittedName>
</protein>
<organism evidence="1 2">
    <name type="scientific">Pyxicephalus adspersus</name>
    <name type="common">African bullfrog</name>
    <dbReference type="NCBI Taxonomy" id="30357"/>
    <lineage>
        <taxon>Eukaryota</taxon>
        <taxon>Metazoa</taxon>
        <taxon>Chordata</taxon>
        <taxon>Craniata</taxon>
        <taxon>Vertebrata</taxon>
        <taxon>Euteleostomi</taxon>
        <taxon>Amphibia</taxon>
        <taxon>Batrachia</taxon>
        <taxon>Anura</taxon>
        <taxon>Neobatrachia</taxon>
        <taxon>Ranoidea</taxon>
        <taxon>Pyxicephalidae</taxon>
        <taxon>Pyxicephalinae</taxon>
        <taxon>Pyxicephalus</taxon>
    </lineage>
</organism>
<proteinExistence type="predicted"/>
<dbReference type="EMBL" id="DYDO01000010">
    <property type="protein sequence ID" value="DBA17373.1"/>
    <property type="molecule type" value="Genomic_DNA"/>
</dbReference>
<reference evidence="1" key="1">
    <citation type="thesis" date="2020" institute="ProQuest LLC" country="789 East Eisenhower Parkway, Ann Arbor, MI, USA">
        <title>Comparative Genomics and Chromosome Evolution.</title>
        <authorList>
            <person name="Mudd A.B."/>
        </authorList>
    </citation>
    <scope>NUCLEOTIDE SEQUENCE</scope>
    <source>
        <strain evidence="1">1538</strain>
        <tissue evidence="1">Blood</tissue>
    </source>
</reference>